<dbReference type="RefSeq" id="WP_025293780.1">
    <property type="nucleotide sequence ID" value="NZ_CP006644.1"/>
</dbReference>
<dbReference type="InterPro" id="IPR001647">
    <property type="entry name" value="HTH_TetR"/>
</dbReference>
<keyword evidence="3" id="KW-0804">Transcription</keyword>
<sequence>MASTISSPASDEDSSRQRVVEEAIALVAAGGVRGATLRDVAARCGASVTSIAYLFGNKDGLIAECFAQVAARDRARLATLEAEAEAMAIEPALAGPFLWTLCEEACGDRRTDMLVLIELWLSAAANPRFAETCRTWLRARRDAFRGFARLFGADPLAFDILGLHLLSESSFAVSCHGSAAYRLLARAGFVEAVARVAGLGSAEAAPGITALAARFFADPETGGARESDSKGGRGAESRARIVDAAASVIEEEGLAAVTNRAVAERAGVSLALTTYHFKSVTELAFAGVLRVFEKVNAGFRRNAGKPPQAAAMIERIRSRSQPSGVEGLRSRGMAEISLAAARSSAIEPLGIAMRRQRGTITHASLGRGEPGGITRTRAASHALWSSAAFLTAAAISDSEDLYDLESQARIAAARLLEIG</sequence>
<protein>
    <recommendedName>
        <fullName evidence="5">HTH tetR-type domain-containing protein</fullName>
    </recommendedName>
</protein>
<evidence type="ECO:0000313" key="6">
    <source>
        <dbReference type="EMBL" id="AHE55619.1"/>
    </source>
</evidence>
<dbReference type="eggNOG" id="COG3226">
    <property type="taxonomic scope" value="Bacteria"/>
</dbReference>
<gene>
    <name evidence="6" type="ORF">NX02_19800</name>
</gene>
<dbReference type="EMBL" id="CP006644">
    <property type="protein sequence ID" value="AHE55619.1"/>
    <property type="molecule type" value="Genomic_DNA"/>
</dbReference>
<dbReference type="Proteomes" id="UP000018851">
    <property type="component" value="Chromosome"/>
</dbReference>
<evidence type="ECO:0000259" key="5">
    <source>
        <dbReference type="PROSITE" id="PS50977"/>
    </source>
</evidence>
<evidence type="ECO:0000256" key="4">
    <source>
        <dbReference type="PROSITE-ProRule" id="PRU00335"/>
    </source>
</evidence>
<dbReference type="InterPro" id="IPR009057">
    <property type="entry name" value="Homeodomain-like_sf"/>
</dbReference>
<dbReference type="InterPro" id="IPR050109">
    <property type="entry name" value="HTH-type_TetR-like_transc_reg"/>
</dbReference>
<keyword evidence="2 4" id="KW-0238">DNA-binding</keyword>
<name>W0ACK2_9SPHN</name>
<feature type="domain" description="HTH tetR-type" evidence="5">
    <location>
        <begin position="235"/>
        <end position="295"/>
    </location>
</feature>
<proteinExistence type="predicted"/>
<dbReference type="HOGENOM" id="CLU_655375_0_0_5"/>
<keyword evidence="7" id="KW-1185">Reference proteome</keyword>
<dbReference type="KEGG" id="ssan:NX02_19800"/>
<evidence type="ECO:0000256" key="3">
    <source>
        <dbReference type="ARBA" id="ARBA00023163"/>
    </source>
</evidence>
<feature type="DNA-binding region" description="H-T-H motif" evidence="4">
    <location>
        <begin position="36"/>
        <end position="55"/>
    </location>
</feature>
<dbReference type="AlphaFoldDB" id="W0ACK2"/>
<dbReference type="PROSITE" id="PS50977">
    <property type="entry name" value="HTH_TETR_2"/>
    <property type="match status" value="2"/>
</dbReference>
<dbReference type="GO" id="GO:0000976">
    <property type="term" value="F:transcription cis-regulatory region binding"/>
    <property type="evidence" value="ECO:0007669"/>
    <property type="project" value="TreeGrafter"/>
</dbReference>
<dbReference type="Pfam" id="PF00440">
    <property type="entry name" value="TetR_N"/>
    <property type="match status" value="2"/>
</dbReference>
<evidence type="ECO:0000313" key="7">
    <source>
        <dbReference type="Proteomes" id="UP000018851"/>
    </source>
</evidence>
<organism evidence="6 7">
    <name type="scientific">Sphingomonas sanxanigenens DSM 19645 = NX02</name>
    <dbReference type="NCBI Taxonomy" id="1123269"/>
    <lineage>
        <taxon>Bacteria</taxon>
        <taxon>Pseudomonadati</taxon>
        <taxon>Pseudomonadota</taxon>
        <taxon>Alphaproteobacteria</taxon>
        <taxon>Sphingomonadales</taxon>
        <taxon>Sphingomonadaceae</taxon>
        <taxon>Sphingomonas</taxon>
    </lineage>
</organism>
<evidence type="ECO:0000256" key="2">
    <source>
        <dbReference type="ARBA" id="ARBA00023125"/>
    </source>
</evidence>
<dbReference type="GO" id="GO:0003700">
    <property type="term" value="F:DNA-binding transcription factor activity"/>
    <property type="evidence" value="ECO:0007669"/>
    <property type="project" value="TreeGrafter"/>
</dbReference>
<keyword evidence="1" id="KW-0805">Transcription regulation</keyword>
<dbReference type="PANTHER" id="PTHR30055">
    <property type="entry name" value="HTH-TYPE TRANSCRIPTIONAL REGULATOR RUTR"/>
    <property type="match status" value="1"/>
</dbReference>
<dbReference type="STRING" id="1123269.NX02_19800"/>
<dbReference type="PANTHER" id="PTHR30055:SF234">
    <property type="entry name" value="HTH-TYPE TRANSCRIPTIONAL REGULATOR BETI"/>
    <property type="match status" value="1"/>
</dbReference>
<dbReference type="PRINTS" id="PR00455">
    <property type="entry name" value="HTHTETR"/>
</dbReference>
<reference evidence="6 7" key="1">
    <citation type="submission" date="2013-07" db="EMBL/GenBank/DDBJ databases">
        <title>Completed genome of Sphingomonas sanxanigenens NX02.</title>
        <authorList>
            <person name="Ma T."/>
            <person name="Huang H."/>
            <person name="Wu M."/>
            <person name="Li X."/>
            <person name="Li G."/>
        </authorList>
    </citation>
    <scope>NUCLEOTIDE SEQUENCE [LARGE SCALE GENOMIC DNA]</scope>
    <source>
        <strain evidence="6 7">NX02</strain>
    </source>
</reference>
<dbReference type="SUPFAM" id="SSF46689">
    <property type="entry name" value="Homeodomain-like"/>
    <property type="match status" value="2"/>
</dbReference>
<dbReference type="Gene3D" id="1.10.357.10">
    <property type="entry name" value="Tetracycline Repressor, domain 2"/>
    <property type="match status" value="2"/>
</dbReference>
<feature type="DNA-binding region" description="H-T-H motif" evidence="4">
    <location>
        <begin position="258"/>
        <end position="277"/>
    </location>
</feature>
<evidence type="ECO:0000256" key="1">
    <source>
        <dbReference type="ARBA" id="ARBA00023015"/>
    </source>
</evidence>
<dbReference type="PATRIC" id="fig|1123269.5.peg.3875"/>
<feature type="domain" description="HTH tetR-type" evidence="5">
    <location>
        <begin position="13"/>
        <end position="73"/>
    </location>
</feature>
<accession>W0ACK2</accession>